<dbReference type="Proteomes" id="UP000037660">
    <property type="component" value="Unassembled WGS sequence"/>
</dbReference>
<feature type="binding site" evidence="5">
    <location>
        <position position="335"/>
    </location>
    <ligand>
        <name>Ca(2+)</name>
        <dbReference type="ChEBI" id="CHEBI:29108"/>
    </ligand>
</feature>
<evidence type="ECO:0000256" key="1">
    <source>
        <dbReference type="ARBA" id="ARBA00006586"/>
    </source>
</evidence>
<comment type="caution">
    <text evidence="6">The sequence shown here is derived from an EMBL/GenBank/DDBJ whole genome shotgun (WGS) entry which is preliminary data.</text>
</comment>
<protein>
    <submittedName>
        <fullName evidence="6">Penicillin amidase</fullName>
        <ecNumber evidence="6">3.5.1.11</ecNumber>
    </submittedName>
</protein>
<accession>A0A0K8P8C7</accession>
<evidence type="ECO:0000256" key="4">
    <source>
        <dbReference type="PIRSR" id="PIRSR001227-1"/>
    </source>
</evidence>
<comment type="similarity">
    <text evidence="1">Belongs to the peptidase S45 family.</text>
</comment>
<dbReference type="InterPro" id="IPR043146">
    <property type="entry name" value="Penicillin_amidase_N_B-knob"/>
</dbReference>
<dbReference type="SUPFAM" id="SSF56235">
    <property type="entry name" value="N-terminal nucleophile aminohydrolases (Ntn hydrolases)"/>
    <property type="match status" value="1"/>
</dbReference>
<dbReference type="GO" id="GO:0046872">
    <property type="term" value="F:metal ion binding"/>
    <property type="evidence" value="ECO:0007669"/>
    <property type="project" value="UniProtKB-KW"/>
</dbReference>
<keyword evidence="5" id="KW-0106">Calcium</keyword>
<feature type="active site" description="Nucleophile" evidence="4">
    <location>
        <position position="263"/>
    </location>
</feature>
<dbReference type="PIRSF" id="PIRSF001227">
    <property type="entry name" value="Pen_acylase"/>
    <property type="match status" value="1"/>
</dbReference>
<gene>
    <name evidence="6" type="ORF">ISF6_0221</name>
</gene>
<dbReference type="OrthoDB" id="9760084at2"/>
<reference evidence="6 7" key="2">
    <citation type="journal article" date="2016" name="Science">
        <title>A bacterium that degrades and assimilates poly(ethylene terephthalate).</title>
        <authorList>
            <person name="Yoshida S."/>
            <person name="Hiraga K."/>
            <person name="Takehana T."/>
            <person name="Taniguchi I."/>
            <person name="Yamaji H."/>
            <person name="Maeda Y."/>
            <person name="Toyohara K."/>
            <person name="Miyamoto K."/>
            <person name="Kimura Y."/>
            <person name="Oda K."/>
        </authorList>
    </citation>
    <scope>NUCLEOTIDE SEQUENCE [LARGE SCALE GENOMIC DNA]</scope>
    <source>
        <strain evidence="7">NBRC 110686 / TISTR 2288 / 201-F6</strain>
    </source>
</reference>
<dbReference type="InterPro" id="IPR014395">
    <property type="entry name" value="Pen/GL7ACA/AHL_acylase"/>
</dbReference>
<evidence type="ECO:0000256" key="5">
    <source>
        <dbReference type="PIRSR" id="PIRSR001227-2"/>
    </source>
</evidence>
<sequence>MAAAAPSARPRRRSRLRWLLNLLLLLAIALAAAAGVYAWRALPQTDGRIALPGLAAPVTLTRDRDGIPTIEAASPRDAMWALGWAHAQDRLWQLETHRRIAAGRLAEAFGPNAVGTDKFLRALGVRRAAEAQWRAASPAAREALEAYAAGINAYLAHGLRARPPEFLLLGLHPEPWTPVDSLGWAIMMAWDLSGNWGSELLRMRLAQTMPVERINELLPPYPGEAPLVTRDYTPLYRQSAGELQTLRQALQAAPESGIEGLGSNNWVLAGSRTTTGRPLLANDPHLKLSAPALWYFARLQAPGLKVAGATLPGLPVVVLGQNADIAWGFTNTAPDSQDIYLERIRPEDDGQYQTPEGWAPFKVYRETIKVRGAADVTLSVRETRHGPVISDAGGAATRGLTGPATRPTLALALRWTALDADSGTIDAGLAFNRARSVEEFVQASAGYVAPMQNMVVADAAGRIAMVSAGRVPVRGPDHDLKGQVPAPGWEARYDWVGFVPAGETPRKHDPARGWIATANQRIHAPDYPHYLTSEWAAPYRQQRIEQLLEERPKHDLDNLRRIQSDVLSLAALKLLPVIRQARSDAPQAAAAQALLAGFDGRMDPESAAPLILWAWTRQLTRRIFADELGPLFEQSNRPWREALEGVLERQDGWWCDDKTTPAVETCAQQNDAAFDDALRELRELQGDDVGAWRWGRAHQARSEHRPFSQVGPLARLFELRVPSGGDTFTINAARVTLKADPRTGERYLNEHGPSLRALYDLADPARSRFIQSTGQSGFFFSPHYRDFVARWQRVEDVPVWGGPPVARLELVPAGDGAAR</sequence>
<reference evidence="7" key="1">
    <citation type="submission" date="2015-07" db="EMBL/GenBank/DDBJ databases">
        <title>Discovery of a poly(ethylene terephthalate assimilation.</title>
        <authorList>
            <person name="Yoshida S."/>
            <person name="Hiraga K."/>
            <person name="Takehana T."/>
            <person name="Taniguchi I."/>
            <person name="Yamaji H."/>
            <person name="Maeda Y."/>
            <person name="Toyohara K."/>
            <person name="Miyamoto K."/>
            <person name="Kimura Y."/>
            <person name="Oda K."/>
        </authorList>
    </citation>
    <scope>NUCLEOTIDE SEQUENCE [LARGE SCALE GENOMIC DNA]</scope>
    <source>
        <strain evidence="7">NBRC 110686 / TISTR 2288 / 201-F6</strain>
    </source>
</reference>
<evidence type="ECO:0000313" key="6">
    <source>
        <dbReference type="EMBL" id="GAP38908.1"/>
    </source>
</evidence>
<proteinExistence type="inferred from homology"/>
<dbReference type="CDD" id="cd03747">
    <property type="entry name" value="Ntn_PGA_like"/>
    <property type="match status" value="1"/>
</dbReference>
<dbReference type="STRING" id="1547922.ISF6_0221"/>
<name>A0A0K8P8C7_PISS1</name>
<dbReference type="PANTHER" id="PTHR34218:SF4">
    <property type="entry name" value="ACYL-HOMOSERINE LACTONE ACYLASE QUIP"/>
    <property type="match status" value="1"/>
</dbReference>
<dbReference type="AlphaFoldDB" id="A0A0K8P8C7"/>
<dbReference type="GO" id="GO:0017000">
    <property type="term" value="P:antibiotic biosynthetic process"/>
    <property type="evidence" value="ECO:0007669"/>
    <property type="project" value="InterPro"/>
</dbReference>
<dbReference type="EC" id="3.5.1.11" evidence="6"/>
<dbReference type="InterPro" id="IPR002692">
    <property type="entry name" value="S45"/>
</dbReference>
<keyword evidence="5" id="KW-0479">Metal-binding</keyword>
<evidence type="ECO:0000256" key="3">
    <source>
        <dbReference type="ARBA" id="ARBA00023145"/>
    </source>
</evidence>
<evidence type="ECO:0000313" key="7">
    <source>
        <dbReference type="Proteomes" id="UP000037660"/>
    </source>
</evidence>
<dbReference type="InterPro" id="IPR043147">
    <property type="entry name" value="Penicillin_amidase_A-knob"/>
</dbReference>
<comment type="cofactor">
    <cofactor evidence="5">
        <name>Ca(2+)</name>
        <dbReference type="ChEBI" id="CHEBI:29108"/>
    </cofactor>
    <text evidence="5">Binds 1 Ca(2+) ion per dimer.</text>
</comment>
<keyword evidence="7" id="KW-1185">Reference proteome</keyword>
<keyword evidence="2 6" id="KW-0378">Hydrolase</keyword>
<feature type="binding site" evidence="5">
    <location>
        <position position="199"/>
    </location>
    <ligand>
        <name>Ca(2+)</name>
        <dbReference type="ChEBI" id="CHEBI:29108"/>
    </ligand>
</feature>
<dbReference type="InterPro" id="IPR029055">
    <property type="entry name" value="Ntn_hydrolases_N"/>
</dbReference>
<dbReference type="Gene3D" id="3.60.20.10">
    <property type="entry name" value="Glutamine Phosphoribosylpyrophosphate, subunit 1, domain 1"/>
    <property type="match status" value="1"/>
</dbReference>
<dbReference type="Gene3D" id="1.10.1400.10">
    <property type="match status" value="1"/>
</dbReference>
<dbReference type="RefSeq" id="WP_054022738.1">
    <property type="nucleotide sequence ID" value="NZ_BBYR01000103.1"/>
</dbReference>
<dbReference type="Gene3D" id="2.30.120.10">
    <property type="match status" value="1"/>
</dbReference>
<dbReference type="EMBL" id="BBYR01000103">
    <property type="protein sequence ID" value="GAP38908.1"/>
    <property type="molecule type" value="Genomic_DNA"/>
</dbReference>
<organism evidence="6 7">
    <name type="scientific">Piscinibacter sakaiensis</name>
    <name type="common">Ideonella sakaiensis</name>
    <dbReference type="NCBI Taxonomy" id="1547922"/>
    <lineage>
        <taxon>Bacteria</taxon>
        <taxon>Pseudomonadati</taxon>
        <taxon>Pseudomonadota</taxon>
        <taxon>Betaproteobacteria</taxon>
        <taxon>Burkholderiales</taxon>
        <taxon>Sphaerotilaceae</taxon>
        <taxon>Piscinibacter</taxon>
    </lineage>
</organism>
<dbReference type="InterPro" id="IPR023343">
    <property type="entry name" value="Penicillin_amidase_dom1"/>
</dbReference>
<dbReference type="Gene3D" id="1.10.439.10">
    <property type="entry name" value="Penicillin Amidohydrolase, domain 1"/>
    <property type="match status" value="1"/>
</dbReference>
<dbReference type="Pfam" id="PF01804">
    <property type="entry name" value="Penicil_amidase"/>
    <property type="match status" value="1"/>
</dbReference>
<dbReference type="GO" id="GO:0008953">
    <property type="term" value="F:penicillin amidase activity"/>
    <property type="evidence" value="ECO:0007669"/>
    <property type="project" value="UniProtKB-EC"/>
</dbReference>
<feature type="binding site" evidence="5">
    <location>
        <position position="338"/>
    </location>
    <ligand>
        <name>Ca(2+)</name>
        <dbReference type="ChEBI" id="CHEBI:29108"/>
    </ligand>
</feature>
<dbReference type="PANTHER" id="PTHR34218">
    <property type="entry name" value="PEPTIDASE S45 PENICILLIN AMIDASE"/>
    <property type="match status" value="1"/>
</dbReference>
<evidence type="ECO:0000256" key="2">
    <source>
        <dbReference type="ARBA" id="ARBA00022801"/>
    </source>
</evidence>
<keyword evidence="3" id="KW-0865">Zymogen</keyword>